<dbReference type="EC" id="2.7.11.1" evidence="1"/>
<dbReference type="PROSITE" id="PS50011">
    <property type="entry name" value="PROTEIN_KINASE_DOM"/>
    <property type="match status" value="1"/>
</dbReference>
<name>A0AAN8W0S9_9MAGN</name>
<evidence type="ECO:0000256" key="6">
    <source>
        <dbReference type="ARBA" id="ARBA00022777"/>
    </source>
</evidence>
<evidence type="ECO:0000256" key="4">
    <source>
        <dbReference type="ARBA" id="ARBA00022679"/>
    </source>
</evidence>
<gene>
    <name evidence="12" type="ORF">RJ641_029137</name>
</gene>
<proteinExistence type="predicted"/>
<evidence type="ECO:0000313" key="12">
    <source>
        <dbReference type="EMBL" id="KAK6939606.1"/>
    </source>
</evidence>
<dbReference type="FunFam" id="1.10.510.10:FF:000024">
    <property type="entry name" value="Probable serine/threonine-protein kinase cot-1"/>
    <property type="match status" value="1"/>
</dbReference>
<dbReference type="AlphaFoldDB" id="A0AAN8W0S9"/>
<dbReference type="InterPro" id="IPR000719">
    <property type="entry name" value="Prot_kinase_dom"/>
</dbReference>
<dbReference type="GO" id="GO:0007010">
    <property type="term" value="P:cytoskeleton organization"/>
    <property type="evidence" value="ECO:0007669"/>
    <property type="project" value="UniProtKB-ARBA"/>
</dbReference>
<keyword evidence="7" id="KW-0067">ATP-binding</keyword>
<dbReference type="Gene3D" id="1.10.510.10">
    <property type="entry name" value="Transferase(Phosphotransferase) domain 1"/>
    <property type="match status" value="2"/>
</dbReference>
<dbReference type="GO" id="GO:0005524">
    <property type="term" value="F:ATP binding"/>
    <property type="evidence" value="ECO:0007669"/>
    <property type="project" value="UniProtKB-KW"/>
</dbReference>
<comment type="catalytic activity">
    <reaction evidence="8">
        <text>L-threonyl-[protein] + ATP = O-phospho-L-threonyl-[protein] + ADP + H(+)</text>
        <dbReference type="Rhea" id="RHEA:46608"/>
        <dbReference type="Rhea" id="RHEA-COMP:11060"/>
        <dbReference type="Rhea" id="RHEA-COMP:11605"/>
        <dbReference type="ChEBI" id="CHEBI:15378"/>
        <dbReference type="ChEBI" id="CHEBI:30013"/>
        <dbReference type="ChEBI" id="CHEBI:30616"/>
        <dbReference type="ChEBI" id="CHEBI:61977"/>
        <dbReference type="ChEBI" id="CHEBI:456216"/>
        <dbReference type="EC" id="2.7.11.1"/>
    </reaction>
</comment>
<keyword evidence="10" id="KW-0175">Coiled coil</keyword>
<dbReference type="SUPFAM" id="SSF56112">
    <property type="entry name" value="Protein kinase-like (PK-like)"/>
    <property type="match status" value="1"/>
</dbReference>
<evidence type="ECO:0000256" key="8">
    <source>
        <dbReference type="ARBA" id="ARBA00047899"/>
    </source>
</evidence>
<keyword evidence="2" id="KW-0723">Serine/threonine-protein kinase</keyword>
<dbReference type="PANTHER" id="PTHR24356:SF396">
    <property type="entry name" value="PROTEIN KINASE FAMILY PROTEIN"/>
    <property type="match status" value="1"/>
</dbReference>
<reference evidence="12 13" key="1">
    <citation type="submission" date="2023-12" db="EMBL/GenBank/DDBJ databases">
        <title>A high-quality genome assembly for Dillenia turbinata (Dilleniales).</title>
        <authorList>
            <person name="Chanderbali A."/>
        </authorList>
    </citation>
    <scope>NUCLEOTIDE SEQUENCE [LARGE SCALE GENOMIC DNA]</scope>
    <source>
        <strain evidence="12">LSX21</strain>
        <tissue evidence="12">Leaf</tissue>
    </source>
</reference>
<keyword evidence="3" id="KW-0597">Phosphoprotein</keyword>
<keyword evidence="4" id="KW-0808">Transferase</keyword>
<sequence length="361" mass="41845">MIQYESVYSYSRRRALQRRAAETQVPKEEEEEERLKNLERKETEYMRLQSRRVGIDGFEQLTHIGKEAFGEVRRCRAKSTGEIFAMTKLKKSEMLSGGQVEYVRSERNLLAEVDRRYIVELFCSFQGSDYLYLIMEYLPGGDVVTLLMRKDILSEDVGRFYIAESILAIHSIHLRNYVHRLNLDGSDLSILHLMLTFFSRDIKPDKLILDRNGHLKLSDFGLCKPLENIYSTILLEDESFNTQEPIAEADPFCDKSPWLTLLSLDYMAPEILLEKGYGMECDWWSLGAILSEMLIGYPPFCSDDPRMTCCKIINWRSCLKFPDKPKISPEARDLICRFLCNVEARLGTQGVEEIKVTPLNN</sequence>
<protein>
    <recommendedName>
        <fullName evidence="1">non-specific serine/threonine protein kinase</fullName>
        <ecNumber evidence="1">2.7.11.1</ecNumber>
    </recommendedName>
</protein>
<dbReference type="EMBL" id="JBAMMX010000005">
    <property type="protein sequence ID" value="KAK6939606.1"/>
    <property type="molecule type" value="Genomic_DNA"/>
</dbReference>
<organism evidence="12 13">
    <name type="scientific">Dillenia turbinata</name>
    <dbReference type="NCBI Taxonomy" id="194707"/>
    <lineage>
        <taxon>Eukaryota</taxon>
        <taxon>Viridiplantae</taxon>
        <taxon>Streptophyta</taxon>
        <taxon>Embryophyta</taxon>
        <taxon>Tracheophyta</taxon>
        <taxon>Spermatophyta</taxon>
        <taxon>Magnoliopsida</taxon>
        <taxon>eudicotyledons</taxon>
        <taxon>Gunneridae</taxon>
        <taxon>Pentapetalae</taxon>
        <taxon>Dilleniales</taxon>
        <taxon>Dilleniaceae</taxon>
        <taxon>Dillenia</taxon>
    </lineage>
</organism>
<evidence type="ECO:0000256" key="2">
    <source>
        <dbReference type="ARBA" id="ARBA00022527"/>
    </source>
</evidence>
<feature type="coiled-coil region" evidence="10">
    <location>
        <begin position="18"/>
        <end position="48"/>
    </location>
</feature>
<keyword evidence="6 12" id="KW-0418">Kinase</keyword>
<dbReference type="InterPro" id="IPR011009">
    <property type="entry name" value="Kinase-like_dom_sf"/>
</dbReference>
<dbReference type="GO" id="GO:0004674">
    <property type="term" value="F:protein serine/threonine kinase activity"/>
    <property type="evidence" value="ECO:0007669"/>
    <property type="project" value="UniProtKB-KW"/>
</dbReference>
<evidence type="ECO:0000256" key="10">
    <source>
        <dbReference type="SAM" id="Coils"/>
    </source>
</evidence>
<evidence type="ECO:0000259" key="11">
    <source>
        <dbReference type="PROSITE" id="PS50011"/>
    </source>
</evidence>
<feature type="domain" description="Protein kinase" evidence="11">
    <location>
        <begin position="58"/>
        <end position="360"/>
    </location>
</feature>
<accession>A0AAN8W0S9</accession>
<comment type="catalytic activity">
    <reaction evidence="9">
        <text>L-seryl-[protein] + ATP = O-phospho-L-seryl-[protein] + ADP + H(+)</text>
        <dbReference type="Rhea" id="RHEA:17989"/>
        <dbReference type="Rhea" id="RHEA-COMP:9863"/>
        <dbReference type="Rhea" id="RHEA-COMP:11604"/>
        <dbReference type="ChEBI" id="CHEBI:15378"/>
        <dbReference type="ChEBI" id="CHEBI:29999"/>
        <dbReference type="ChEBI" id="CHEBI:30616"/>
        <dbReference type="ChEBI" id="CHEBI:83421"/>
        <dbReference type="ChEBI" id="CHEBI:456216"/>
        <dbReference type="EC" id="2.7.11.1"/>
    </reaction>
</comment>
<dbReference type="InterPro" id="IPR050236">
    <property type="entry name" value="Ser_Thr_kinase_AGC"/>
</dbReference>
<comment type="caution">
    <text evidence="12">The sequence shown here is derived from an EMBL/GenBank/DDBJ whole genome shotgun (WGS) entry which is preliminary data.</text>
</comment>
<evidence type="ECO:0000256" key="3">
    <source>
        <dbReference type="ARBA" id="ARBA00022553"/>
    </source>
</evidence>
<evidence type="ECO:0000256" key="5">
    <source>
        <dbReference type="ARBA" id="ARBA00022741"/>
    </source>
</evidence>
<evidence type="ECO:0000256" key="1">
    <source>
        <dbReference type="ARBA" id="ARBA00012513"/>
    </source>
</evidence>
<keyword evidence="5" id="KW-0547">Nucleotide-binding</keyword>
<evidence type="ECO:0000313" key="13">
    <source>
        <dbReference type="Proteomes" id="UP001370490"/>
    </source>
</evidence>
<dbReference type="Proteomes" id="UP001370490">
    <property type="component" value="Unassembled WGS sequence"/>
</dbReference>
<dbReference type="Gene3D" id="3.30.200.20">
    <property type="entry name" value="Phosphorylase Kinase, domain 1"/>
    <property type="match status" value="1"/>
</dbReference>
<dbReference type="Pfam" id="PF00069">
    <property type="entry name" value="Pkinase"/>
    <property type="match status" value="2"/>
</dbReference>
<dbReference type="GO" id="GO:0035556">
    <property type="term" value="P:intracellular signal transduction"/>
    <property type="evidence" value="ECO:0007669"/>
    <property type="project" value="TreeGrafter"/>
</dbReference>
<evidence type="ECO:0000256" key="9">
    <source>
        <dbReference type="ARBA" id="ARBA00048679"/>
    </source>
</evidence>
<dbReference type="FunFam" id="3.30.200.20:FF:000192">
    <property type="entry name" value="Serine/threonine-protein kinase cot-1"/>
    <property type="match status" value="1"/>
</dbReference>
<evidence type="ECO:0000256" key="7">
    <source>
        <dbReference type="ARBA" id="ARBA00022840"/>
    </source>
</evidence>
<keyword evidence="13" id="KW-1185">Reference proteome</keyword>
<dbReference type="PANTHER" id="PTHR24356">
    <property type="entry name" value="SERINE/THREONINE-PROTEIN KINASE"/>
    <property type="match status" value="1"/>
</dbReference>